<comment type="caution">
    <text evidence="1">The sequence shown here is derived from an EMBL/GenBank/DDBJ whole genome shotgun (WGS) entry which is preliminary data.</text>
</comment>
<reference evidence="1" key="2">
    <citation type="journal article" date="2022" name="New Phytol.">
        <title>Evolutionary transition to the ectomycorrhizal habit in the genomes of a hyperdiverse lineage of mushroom-forming fungi.</title>
        <authorList>
            <person name="Looney B."/>
            <person name="Miyauchi S."/>
            <person name="Morin E."/>
            <person name="Drula E."/>
            <person name="Courty P.E."/>
            <person name="Kohler A."/>
            <person name="Kuo A."/>
            <person name="LaButti K."/>
            <person name="Pangilinan J."/>
            <person name="Lipzen A."/>
            <person name="Riley R."/>
            <person name="Andreopoulos W."/>
            <person name="He G."/>
            <person name="Johnson J."/>
            <person name="Nolan M."/>
            <person name="Tritt A."/>
            <person name="Barry K.W."/>
            <person name="Grigoriev I.V."/>
            <person name="Nagy L.G."/>
            <person name="Hibbett D."/>
            <person name="Henrissat B."/>
            <person name="Matheny P.B."/>
            <person name="Labbe J."/>
            <person name="Martin F.M."/>
        </authorList>
    </citation>
    <scope>NUCLEOTIDE SEQUENCE</scope>
    <source>
        <strain evidence="1">HHB10654</strain>
    </source>
</reference>
<proteinExistence type="predicted"/>
<reference evidence="1" key="1">
    <citation type="submission" date="2021-03" db="EMBL/GenBank/DDBJ databases">
        <authorList>
            <consortium name="DOE Joint Genome Institute"/>
            <person name="Ahrendt S."/>
            <person name="Looney B.P."/>
            <person name="Miyauchi S."/>
            <person name="Morin E."/>
            <person name="Drula E."/>
            <person name="Courty P.E."/>
            <person name="Chicoki N."/>
            <person name="Fauchery L."/>
            <person name="Kohler A."/>
            <person name="Kuo A."/>
            <person name="Labutti K."/>
            <person name="Pangilinan J."/>
            <person name="Lipzen A."/>
            <person name="Riley R."/>
            <person name="Andreopoulos W."/>
            <person name="He G."/>
            <person name="Johnson J."/>
            <person name="Barry K.W."/>
            <person name="Grigoriev I.V."/>
            <person name="Nagy L."/>
            <person name="Hibbett D."/>
            <person name="Henrissat B."/>
            <person name="Matheny P.B."/>
            <person name="Labbe J."/>
            <person name="Martin F."/>
        </authorList>
    </citation>
    <scope>NUCLEOTIDE SEQUENCE</scope>
    <source>
        <strain evidence="1">HHB10654</strain>
    </source>
</reference>
<dbReference type="EMBL" id="MU277235">
    <property type="protein sequence ID" value="KAI0058428.1"/>
    <property type="molecule type" value="Genomic_DNA"/>
</dbReference>
<keyword evidence="2" id="KW-1185">Reference proteome</keyword>
<accession>A0ACB8SQC5</accession>
<evidence type="ECO:0000313" key="2">
    <source>
        <dbReference type="Proteomes" id="UP000814140"/>
    </source>
</evidence>
<protein>
    <submittedName>
        <fullName evidence="1">Uncharacterized protein</fullName>
    </submittedName>
</protein>
<dbReference type="Proteomes" id="UP000814140">
    <property type="component" value="Unassembled WGS sequence"/>
</dbReference>
<organism evidence="1 2">
    <name type="scientific">Artomyces pyxidatus</name>
    <dbReference type="NCBI Taxonomy" id="48021"/>
    <lineage>
        <taxon>Eukaryota</taxon>
        <taxon>Fungi</taxon>
        <taxon>Dikarya</taxon>
        <taxon>Basidiomycota</taxon>
        <taxon>Agaricomycotina</taxon>
        <taxon>Agaricomycetes</taxon>
        <taxon>Russulales</taxon>
        <taxon>Auriscalpiaceae</taxon>
        <taxon>Artomyces</taxon>
    </lineage>
</organism>
<gene>
    <name evidence="1" type="ORF">BV25DRAFT_1840988</name>
</gene>
<name>A0ACB8SQC5_9AGAM</name>
<evidence type="ECO:0000313" key="1">
    <source>
        <dbReference type="EMBL" id="KAI0058428.1"/>
    </source>
</evidence>
<sequence length="672" mass="72849">MQPPARHCKLEVLFRPGVGCQLNDPPKAPCASFHLGFSQVIRALPLPEMKSRCSRFAVSSDLAPSEDFARALRCTEEDPTVARAREPNHSISPSSQVAARSSTLQGSCLPFTSVICGVDAELTLHIDAVKFATFVLHICLSMRHGGSISNFFNTLECSTPHAGIHMIYVHLLFTTAVIKGASSHARQEATAPAIRVISLPGRSLVVLPIRSLSATPDTVFVFCAYSPASLPTLPPEAAKYLEAVDSEYSTVTIDSSDRAGHAVWCHLIVVLLNHFKLAYGPTIHTELEISSCIGPLRLCCNDGLIYLVQITVLWTRLRTCTYAVHPAIYGAETCLLSINLLACCGVSFSETSHSSESENRTLYATVGACPDASSQTQEDTSARRAHVHDIMSGRSRLGVPGSLAADRDSNAAFRARHLNSPLSATKAHPRPISQDVWVRSAYAGAAATASATCPAFLTPLDKEAYVRLDDGECGARIEEPCLLHDCKGADDALGLCFGIDGAVALRYSISSTCQYWADLLLLHLVRVGVCRLASSCFTTHVAPASLPNQVEVKAPQRLDIVVIATAAVGVWLRLAQELLNNSGTYRERLIRKTECSRFWTYEGTDWLCAGSQLSSREPETVGRRCTIRADADAQGALKIKLKSQMNAAHPRQIGHMLTQLLLRRSRPTVPLL</sequence>